<dbReference type="Pfam" id="PF02627">
    <property type="entry name" value="CMD"/>
    <property type="match status" value="1"/>
</dbReference>
<dbReference type="Gene3D" id="1.20.1290.10">
    <property type="entry name" value="AhpD-like"/>
    <property type="match status" value="1"/>
</dbReference>
<evidence type="ECO:0000313" key="2">
    <source>
        <dbReference type="EMBL" id="GAV22343.1"/>
    </source>
</evidence>
<dbReference type="PANTHER" id="PTHR35446">
    <property type="entry name" value="SI:CH211-175M2.5"/>
    <property type="match status" value="1"/>
</dbReference>
<dbReference type="RefSeq" id="WP_075858827.1">
    <property type="nucleotide sequence ID" value="NZ_BDJK01000011.1"/>
</dbReference>
<feature type="domain" description="Carboxymuconolactone decarboxylase-like" evidence="1">
    <location>
        <begin position="50"/>
        <end position="115"/>
    </location>
</feature>
<keyword evidence="3" id="KW-1185">Reference proteome</keyword>
<protein>
    <submittedName>
        <fullName evidence="2">Carboxymuconolactone decarboxylase family protein</fullName>
    </submittedName>
</protein>
<dbReference type="AlphaFoldDB" id="A0A1L8CTV5"/>
<comment type="caution">
    <text evidence="2">The sequence shown here is derived from an EMBL/GenBank/DDBJ whole genome shotgun (WGS) entry which is preliminary data.</text>
</comment>
<accession>A0A1L8CTV5</accession>
<dbReference type="InterPro" id="IPR003779">
    <property type="entry name" value="CMD-like"/>
</dbReference>
<reference evidence="3" key="1">
    <citation type="submission" date="2016-12" db="EMBL/GenBank/DDBJ databases">
        <title>Draft Genome Sequences od Carboxydothermus pertinax and islandicus, Hydrogenogenic Carboxydotrophic Bacteria.</title>
        <authorList>
            <person name="Fukuyama Y."/>
            <person name="Ohmae K."/>
            <person name="Yoneda Y."/>
            <person name="Yoshida T."/>
            <person name="Sako Y."/>
        </authorList>
    </citation>
    <scope>NUCLEOTIDE SEQUENCE [LARGE SCALE GENOMIC DNA]</scope>
    <source>
        <strain evidence="3">Ug1</strain>
    </source>
</reference>
<dbReference type="EMBL" id="BDJK01000011">
    <property type="protein sequence ID" value="GAV22343.1"/>
    <property type="molecule type" value="Genomic_DNA"/>
</dbReference>
<dbReference type="InterPro" id="IPR029032">
    <property type="entry name" value="AhpD-like"/>
</dbReference>
<dbReference type="SUPFAM" id="SSF69118">
    <property type="entry name" value="AhpD-like"/>
    <property type="match status" value="1"/>
</dbReference>
<evidence type="ECO:0000259" key="1">
    <source>
        <dbReference type="Pfam" id="PF02627"/>
    </source>
</evidence>
<dbReference type="PANTHER" id="PTHR35446:SF2">
    <property type="entry name" value="CARBOXYMUCONOLACTONE DECARBOXYLASE-LIKE DOMAIN-CONTAINING PROTEIN"/>
    <property type="match status" value="1"/>
</dbReference>
<gene>
    <name evidence="2" type="ORF">cpu_08530</name>
</gene>
<proteinExistence type="predicted"/>
<name>A0A1L8CTV5_9THEO</name>
<evidence type="ECO:0000313" key="3">
    <source>
        <dbReference type="Proteomes" id="UP000187485"/>
    </source>
</evidence>
<organism evidence="2 3">
    <name type="scientific">Carboxydothermus pertinax</name>
    <dbReference type="NCBI Taxonomy" id="870242"/>
    <lineage>
        <taxon>Bacteria</taxon>
        <taxon>Bacillati</taxon>
        <taxon>Bacillota</taxon>
        <taxon>Clostridia</taxon>
        <taxon>Thermoanaerobacterales</taxon>
        <taxon>Thermoanaerobacteraceae</taxon>
        <taxon>Carboxydothermus</taxon>
    </lineage>
</organism>
<dbReference type="OrthoDB" id="1724882at2"/>
<dbReference type="STRING" id="870242.cpu_08530"/>
<dbReference type="Proteomes" id="UP000187485">
    <property type="component" value="Unassembled WGS sequence"/>
</dbReference>
<dbReference type="GO" id="GO:0051920">
    <property type="term" value="F:peroxiredoxin activity"/>
    <property type="evidence" value="ECO:0007669"/>
    <property type="project" value="InterPro"/>
</dbReference>
<sequence length="124" mass="13842">MEPLIKPVAEEALPAEAKEIFAALKAKHEVVPPPLQVMAHNLSMLKLFTEKFKVLWEENPLDEKTKILIAYTISVLNNCAFCITNYTKQANDKGLTEKELLGVLALIDLVGSMNHFNNGIQLKP</sequence>